<protein>
    <submittedName>
        <fullName evidence="3">Glycosyl transferase family 1</fullName>
    </submittedName>
</protein>
<dbReference type="PANTHER" id="PTHR45947:SF3">
    <property type="entry name" value="SULFOQUINOVOSYL TRANSFERASE SQD2"/>
    <property type="match status" value="1"/>
</dbReference>
<dbReference type="GO" id="GO:0016757">
    <property type="term" value="F:glycosyltransferase activity"/>
    <property type="evidence" value="ECO:0007669"/>
    <property type="project" value="InterPro"/>
</dbReference>
<dbReference type="SUPFAM" id="SSF53756">
    <property type="entry name" value="UDP-Glycosyltransferase/glycogen phosphorylase"/>
    <property type="match status" value="1"/>
</dbReference>
<dbReference type="InterPro" id="IPR001296">
    <property type="entry name" value="Glyco_trans_1"/>
</dbReference>
<feature type="non-terminal residue" evidence="3">
    <location>
        <position position="292"/>
    </location>
</feature>
<dbReference type="Proteomes" id="UP000050509">
    <property type="component" value="Unassembled WGS sequence"/>
</dbReference>
<feature type="domain" description="Glycosyl transferase family 1" evidence="1">
    <location>
        <begin position="164"/>
        <end position="290"/>
    </location>
</feature>
<gene>
    <name evidence="3" type="ORF">SE17_38555</name>
</gene>
<feature type="non-terminal residue" evidence="3">
    <location>
        <position position="1"/>
    </location>
</feature>
<dbReference type="InterPro" id="IPR050194">
    <property type="entry name" value="Glycosyltransferase_grp1"/>
</dbReference>
<keyword evidence="3" id="KW-0808">Transferase</keyword>
<dbReference type="Pfam" id="PF13439">
    <property type="entry name" value="Glyco_transf_4"/>
    <property type="match status" value="1"/>
</dbReference>
<reference evidence="3 4" key="1">
    <citation type="submission" date="2015-09" db="EMBL/GenBank/DDBJ databases">
        <title>Draft genome sequence of Kouleothrix aurantiaca JCM 19913.</title>
        <authorList>
            <person name="Hemp J."/>
        </authorList>
    </citation>
    <scope>NUCLEOTIDE SEQUENCE [LARGE SCALE GENOMIC DNA]</scope>
    <source>
        <strain evidence="3 4">COM-B</strain>
    </source>
</reference>
<organism evidence="3 4">
    <name type="scientific">Kouleothrix aurantiaca</name>
    <dbReference type="NCBI Taxonomy" id="186479"/>
    <lineage>
        <taxon>Bacteria</taxon>
        <taxon>Bacillati</taxon>
        <taxon>Chloroflexota</taxon>
        <taxon>Chloroflexia</taxon>
        <taxon>Chloroflexales</taxon>
        <taxon>Roseiflexineae</taxon>
        <taxon>Roseiflexaceae</taxon>
        <taxon>Kouleothrix</taxon>
    </lineage>
</organism>
<dbReference type="EMBL" id="LJCR01002725">
    <property type="protein sequence ID" value="KPV48346.1"/>
    <property type="molecule type" value="Genomic_DNA"/>
</dbReference>
<sequence length="292" mass="32279">AALVVGPPDMPAEYAGAHCVATRGPRFPLYPDVRMNVLSPAALRALRAFRPDVVHVVNPAFLGPAGILYARARHLPLVASYHTDVPGYARAYGYPWAERGLWEFFRALHNRADLNLVPSSAVLRQVRAHGFRRVRWWRRGVDTRRFRPLPPDPAMRARLSGDHPDDFLMLYVGRVAKEKGLDQLAEPLRHLPGARLAIVGGGPELPQMRERFRDSAAVFTGFLRGDELVQAFSCADALLFPSTNETFGLVALEAMACGLPVIAPMRGGLVDILQDEYNALVYDPGDIRSLLA</sequence>
<dbReference type="AlphaFoldDB" id="A0A0P9F7T6"/>
<comment type="caution">
    <text evidence="3">The sequence shown here is derived from an EMBL/GenBank/DDBJ whole genome shotgun (WGS) entry which is preliminary data.</text>
</comment>
<dbReference type="PANTHER" id="PTHR45947">
    <property type="entry name" value="SULFOQUINOVOSYL TRANSFERASE SQD2"/>
    <property type="match status" value="1"/>
</dbReference>
<dbReference type="Gene3D" id="3.40.50.2000">
    <property type="entry name" value="Glycogen Phosphorylase B"/>
    <property type="match status" value="2"/>
</dbReference>
<name>A0A0P9F7T6_9CHLR</name>
<dbReference type="Pfam" id="PF00534">
    <property type="entry name" value="Glycos_transf_1"/>
    <property type="match status" value="1"/>
</dbReference>
<evidence type="ECO:0000313" key="3">
    <source>
        <dbReference type="EMBL" id="KPV48346.1"/>
    </source>
</evidence>
<accession>A0A0P9F7T6</accession>
<evidence type="ECO:0000259" key="2">
    <source>
        <dbReference type="Pfam" id="PF13439"/>
    </source>
</evidence>
<proteinExistence type="predicted"/>
<feature type="domain" description="Glycosyltransferase subfamily 4-like N-terminal" evidence="2">
    <location>
        <begin position="7"/>
        <end position="145"/>
    </location>
</feature>
<keyword evidence="4" id="KW-1185">Reference proteome</keyword>
<evidence type="ECO:0000313" key="4">
    <source>
        <dbReference type="Proteomes" id="UP000050509"/>
    </source>
</evidence>
<evidence type="ECO:0000259" key="1">
    <source>
        <dbReference type="Pfam" id="PF00534"/>
    </source>
</evidence>
<dbReference type="InterPro" id="IPR028098">
    <property type="entry name" value="Glyco_trans_4-like_N"/>
</dbReference>